<evidence type="ECO:0000256" key="1">
    <source>
        <dbReference type="SAM" id="Phobius"/>
    </source>
</evidence>
<feature type="transmembrane region" description="Helical" evidence="1">
    <location>
        <begin position="69"/>
        <end position="93"/>
    </location>
</feature>
<comment type="caution">
    <text evidence="2">The sequence shown here is derived from an EMBL/GenBank/DDBJ whole genome shotgun (WGS) entry which is preliminary data.</text>
</comment>
<reference evidence="2" key="2">
    <citation type="submission" date="2020-09" db="EMBL/GenBank/DDBJ databases">
        <authorList>
            <person name="Sun Q."/>
            <person name="Ohkuma M."/>
        </authorList>
    </citation>
    <scope>NUCLEOTIDE SEQUENCE</scope>
    <source>
        <strain evidence="2">JCM 19831</strain>
    </source>
</reference>
<reference evidence="2" key="1">
    <citation type="journal article" date="2014" name="Int. J. Syst. Evol. Microbiol.">
        <title>Complete genome sequence of Corynebacterium casei LMG S-19264T (=DSM 44701T), isolated from a smear-ripened cheese.</title>
        <authorList>
            <consortium name="US DOE Joint Genome Institute (JGI-PGF)"/>
            <person name="Walter F."/>
            <person name="Albersmeier A."/>
            <person name="Kalinowski J."/>
            <person name="Ruckert C."/>
        </authorList>
    </citation>
    <scope>NUCLEOTIDE SEQUENCE</scope>
    <source>
        <strain evidence="2">JCM 19831</strain>
    </source>
</reference>
<feature type="transmembrane region" description="Helical" evidence="1">
    <location>
        <begin position="41"/>
        <end position="63"/>
    </location>
</feature>
<evidence type="ECO:0000313" key="2">
    <source>
        <dbReference type="EMBL" id="GGM67165.1"/>
    </source>
</evidence>
<protein>
    <submittedName>
        <fullName evidence="2">Uncharacterized protein</fullName>
    </submittedName>
</protein>
<keyword evidence="1" id="KW-0812">Transmembrane</keyword>
<dbReference type="EMBL" id="BMPI01000055">
    <property type="protein sequence ID" value="GGM67165.1"/>
    <property type="molecule type" value="Genomic_DNA"/>
</dbReference>
<keyword evidence="1" id="KW-1133">Transmembrane helix</keyword>
<keyword evidence="1" id="KW-0472">Membrane</keyword>
<dbReference type="Proteomes" id="UP000642070">
    <property type="component" value="Unassembled WGS sequence"/>
</dbReference>
<name>A0A917U930_9ACTN</name>
<accession>A0A917U930</accession>
<gene>
    <name evidence="2" type="ORF">GCM10007977_081090</name>
</gene>
<proteinExistence type="predicted"/>
<dbReference type="AlphaFoldDB" id="A0A917U930"/>
<keyword evidence="3" id="KW-1185">Reference proteome</keyword>
<evidence type="ECO:0000313" key="3">
    <source>
        <dbReference type="Proteomes" id="UP000642070"/>
    </source>
</evidence>
<sequence>MVIVKLSGVRTAADTPVTLLFVEAGVHVIDHSARRGRLLRLAGGAVFAAFAIAALGLGFGHAVNRDLGAALAAAALILAIAAGVTAFVVWLFALQAERTMRRGESAPDIAVDAVRWANSKPEHGRVEVTVGMADGTIHTFHAVGMAGPELARQFGRLLAVGQESPSESSADTAARPGAR</sequence>
<organism evidence="2 3">
    <name type="scientific">Dactylosporangium sucinum</name>
    <dbReference type="NCBI Taxonomy" id="1424081"/>
    <lineage>
        <taxon>Bacteria</taxon>
        <taxon>Bacillati</taxon>
        <taxon>Actinomycetota</taxon>
        <taxon>Actinomycetes</taxon>
        <taxon>Micromonosporales</taxon>
        <taxon>Micromonosporaceae</taxon>
        <taxon>Dactylosporangium</taxon>
    </lineage>
</organism>